<reference evidence="7" key="1">
    <citation type="journal article" date="2019" name="Int. J. Syst. Evol. Microbiol.">
        <title>The Global Catalogue of Microorganisms (GCM) 10K type strain sequencing project: providing services to taxonomists for standard genome sequencing and annotation.</title>
        <authorList>
            <consortium name="The Broad Institute Genomics Platform"/>
            <consortium name="The Broad Institute Genome Sequencing Center for Infectious Disease"/>
            <person name="Wu L."/>
            <person name="Ma J."/>
        </authorList>
    </citation>
    <scope>NUCLEOTIDE SEQUENCE [LARGE SCALE GENOMIC DNA]</scope>
    <source>
        <strain evidence="7">CCUG 38813</strain>
    </source>
</reference>
<evidence type="ECO:0000256" key="3">
    <source>
        <dbReference type="RuleBase" id="RU362119"/>
    </source>
</evidence>
<dbReference type="RefSeq" id="WP_379717385.1">
    <property type="nucleotide sequence ID" value="NZ_JBHSMS010000013.1"/>
</dbReference>
<keyword evidence="3" id="KW-0378">Hydrolase</keyword>
<dbReference type="Gene3D" id="3.60.21.10">
    <property type="match status" value="1"/>
</dbReference>
<dbReference type="Pfam" id="PF00149">
    <property type="entry name" value="Metallophos"/>
    <property type="match status" value="1"/>
</dbReference>
<evidence type="ECO:0000259" key="5">
    <source>
        <dbReference type="Pfam" id="PF02872"/>
    </source>
</evidence>
<dbReference type="PANTHER" id="PTHR11575">
    <property type="entry name" value="5'-NUCLEOTIDASE-RELATED"/>
    <property type="match status" value="1"/>
</dbReference>
<dbReference type="InterPro" id="IPR008334">
    <property type="entry name" value="5'-Nucleotdase_C"/>
</dbReference>
<protein>
    <submittedName>
        <fullName evidence="6">Bifunctional 2',3'-cyclic-nucleotide 2'-phosphodiesterase/3'-nucleotidase</fullName>
    </submittedName>
</protein>
<keyword evidence="3" id="KW-0547">Nucleotide-binding</keyword>
<comment type="caution">
    <text evidence="6">The sequence shown here is derived from an EMBL/GenBank/DDBJ whole genome shotgun (WGS) entry which is preliminary data.</text>
</comment>
<gene>
    <name evidence="6" type="ORF">ACFPOU_03845</name>
</gene>
<dbReference type="PROSITE" id="PS00786">
    <property type="entry name" value="5_NUCLEOTIDASE_2"/>
    <property type="match status" value="1"/>
</dbReference>
<dbReference type="PANTHER" id="PTHR11575:SF6">
    <property type="entry name" value="2',3'-CYCLIC-NUCLEOTIDE 2'-PHOSPHODIESTERASE_3'-NUCLEOTIDASE"/>
    <property type="match status" value="1"/>
</dbReference>
<sequence length="670" mass="71638">MRHLFPCQTGIALLSAVLATPAVAAAAAPRGASATLAVLETTDLHSNVVGYDYFKLAAEPSIGLDRTARLIAQARAQFPNTLLLDNGDTIQGNALADYQALVKPLGCGETLAIYKVMNALKYDGAAIGNHEFNYGLGFLSQVTGSRFQVAGVNQPKRCAGPAFPQVLANVYSVRTGKPLFEPYRIIAKRVRATGADGRAIRATVRVGIIGFTPPAIMAWDKRWLEGKVYTTGVREAALKYIPEMRRKGADIVVALSHGGLDASPYTPRMENAGWYLARVPGVDALLLGHAHQLFPNAASKAPQFSLPGVDKAKGLVHGVPTVMASLWGKHLGVIALRLRADGKRWRVEKDKTVVETRSAQDAERRFVAADPAVMNLIRTEHEAAIGYVRTPVGSTDFRMTTYFADVGDPSAIAVVNLAQTAYVKKYVAANLPQYAALPVLSMSAPFKSGSAGAFDFTDVPAGNLALNNAADLYLYPNALYAVKVDGAGLKAWLETSARRFNTIDPSRREPQELVDATVPGYNFDMPTSAELSYEIDLTRPPGARIRKLALRGVPVAPGQEFIVATNNYRASGGGNFPGLDGSSTVLASPDASRDVLIAYLREVKKLTRAVHGAPRSWRFAPVQTAGPVVFRSAPGVLALAHEAGLENVTLLRADDGLGKGLALYALDLAQ</sequence>
<evidence type="ECO:0000313" key="6">
    <source>
        <dbReference type="EMBL" id="MFC5510259.1"/>
    </source>
</evidence>
<keyword evidence="2 3" id="KW-0732">Signal</keyword>
<dbReference type="SUPFAM" id="SSF56300">
    <property type="entry name" value="Metallo-dependent phosphatases"/>
    <property type="match status" value="1"/>
</dbReference>
<dbReference type="PRINTS" id="PR01607">
    <property type="entry name" value="APYRASEFAMLY"/>
</dbReference>
<dbReference type="Proteomes" id="UP001596031">
    <property type="component" value="Unassembled WGS sequence"/>
</dbReference>
<feature type="signal peptide" evidence="3">
    <location>
        <begin position="1"/>
        <end position="24"/>
    </location>
</feature>
<name>A0ABW0PEC2_9BURK</name>
<evidence type="ECO:0000256" key="1">
    <source>
        <dbReference type="ARBA" id="ARBA00006654"/>
    </source>
</evidence>
<dbReference type="Pfam" id="PF02872">
    <property type="entry name" value="5_nucleotid_C"/>
    <property type="match status" value="1"/>
</dbReference>
<comment type="similarity">
    <text evidence="1 3">Belongs to the 5'-nucleotidase family.</text>
</comment>
<dbReference type="InterPro" id="IPR004843">
    <property type="entry name" value="Calcineurin-like_PHP"/>
</dbReference>
<dbReference type="NCBIfam" id="NF006938">
    <property type="entry name" value="PRK09420.1"/>
    <property type="match status" value="1"/>
</dbReference>
<dbReference type="SUPFAM" id="SSF55816">
    <property type="entry name" value="5'-nucleotidase (syn. UDP-sugar hydrolase), C-terminal domain"/>
    <property type="match status" value="1"/>
</dbReference>
<dbReference type="Gene3D" id="3.90.780.10">
    <property type="entry name" value="5'-Nucleotidase, C-terminal domain"/>
    <property type="match status" value="1"/>
</dbReference>
<dbReference type="InterPro" id="IPR006179">
    <property type="entry name" value="5_nucleotidase/apyrase"/>
</dbReference>
<evidence type="ECO:0000313" key="7">
    <source>
        <dbReference type="Proteomes" id="UP001596031"/>
    </source>
</evidence>
<accession>A0ABW0PEC2</accession>
<dbReference type="EMBL" id="JBHSMS010000013">
    <property type="protein sequence ID" value="MFC5510259.1"/>
    <property type="molecule type" value="Genomic_DNA"/>
</dbReference>
<proteinExistence type="inferred from homology"/>
<dbReference type="PROSITE" id="PS00785">
    <property type="entry name" value="5_NUCLEOTIDASE_1"/>
    <property type="match status" value="1"/>
</dbReference>
<dbReference type="InterPro" id="IPR029052">
    <property type="entry name" value="Metallo-depent_PP-like"/>
</dbReference>
<evidence type="ECO:0000256" key="2">
    <source>
        <dbReference type="ARBA" id="ARBA00022729"/>
    </source>
</evidence>
<dbReference type="InterPro" id="IPR006146">
    <property type="entry name" value="5'-Nucleotdase_CS"/>
</dbReference>
<feature type="domain" description="5'-Nucleotidase C-terminal" evidence="5">
    <location>
        <begin position="451"/>
        <end position="579"/>
    </location>
</feature>
<dbReference type="InterPro" id="IPR036907">
    <property type="entry name" value="5'-Nucleotdase_C_sf"/>
</dbReference>
<keyword evidence="7" id="KW-1185">Reference proteome</keyword>
<organism evidence="6 7">
    <name type="scientific">Massilia jejuensis</name>
    <dbReference type="NCBI Taxonomy" id="648894"/>
    <lineage>
        <taxon>Bacteria</taxon>
        <taxon>Pseudomonadati</taxon>
        <taxon>Pseudomonadota</taxon>
        <taxon>Betaproteobacteria</taxon>
        <taxon>Burkholderiales</taxon>
        <taxon>Oxalobacteraceae</taxon>
        <taxon>Telluria group</taxon>
        <taxon>Massilia</taxon>
    </lineage>
</organism>
<feature type="chain" id="PRO_5044973453" evidence="3">
    <location>
        <begin position="25"/>
        <end position="670"/>
    </location>
</feature>
<evidence type="ECO:0000259" key="4">
    <source>
        <dbReference type="Pfam" id="PF00149"/>
    </source>
</evidence>
<feature type="domain" description="Calcineurin-like phosphoesterase" evidence="4">
    <location>
        <begin position="38"/>
        <end position="292"/>
    </location>
</feature>